<dbReference type="Pfam" id="PF00005">
    <property type="entry name" value="ABC_tran"/>
    <property type="match status" value="2"/>
</dbReference>
<dbReference type="Gene3D" id="1.20.1560.10">
    <property type="entry name" value="ABC transporter type 1, transmembrane domain"/>
    <property type="match status" value="2"/>
</dbReference>
<keyword evidence="8 10" id="KW-0472">Membrane</keyword>
<feature type="domain" description="ABC transmembrane type-1" evidence="12">
    <location>
        <begin position="504"/>
        <end position="780"/>
    </location>
</feature>
<feature type="non-terminal residue" evidence="13">
    <location>
        <position position="999"/>
    </location>
</feature>
<evidence type="ECO:0000259" key="11">
    <source>
        <dbReference type="PROSITE" id="PS50893"/>
    </source>
</evidence>
<dbReference type="SUPFAM" id="SSF52540">
    <property type="entry name" value="P-loop containing nucleoside triphosphate hydrolases"/>
    <property type="match status" value="2"/>
</dbReference>
<dbReference type="CDD" id="cd18603">
    <property type="entry name" value="ABC_6TM_MRP1_2_3_6_D2_like"/>
    <property type="match status" value="1"/>
</dbReference>
<dbReference type="InterPro" id="IPR011527">
    <property type="entry name" value="ABC1_TM_dom"/>
</dbReference>
<accession>A0A9P5VGI4</accession>
<keyword evidence="4" id="KW-0677">Repeat</keyword>
<keyword evidence="14" id="KW-1185">Reference proteome</keyword>
<dbReference type="EMBL" id="JAAAUY010001746">
    <property type="protein sequence ID" value="KAF9319662.1"/>
    <property type="molecule type" value="Genomic_DNA"/>
</dbReference>
<keyword evidence="3 10" id="KW-0812">Transmembrane</keyword>
<feature type="transmembrane region" description="Helical" evidence="10">
    <location>
        <begin position="729"/>
        <end position="747"/>
    </location>
</feature>
<dbReference type="CDD" id="cd03244">
    <property type="entry name" value="ABCC_MRP_domain2"/>
    <property type="match status" value="1"/>
</dbReference>
<feature type="transmembrane region" description="Helical" evidence="10">
    <location>
        <begin position="753"/>
        <end position="772"/>
    </location>
</feature>
<dbReference type="PROSITE" id="PS50929">
    <property type="entry name" value="ABC_TM1F"/>
    <property type="match status" value="2"/>
</dbReference>
<evidence type="ECO:0000313" key="13">
    <source>
        <dbReference type="EMBL" id="KAF9319662.1"/>
    </source>
</evidence>
<evidence type="ECO:0000256" key="2">
    <source>
        <dbReference type="ARBA" id="ARBA00022448"/>
    </source>
</evidence>
<dbReference type="GO" id="GO:0000329">
    <property type="term" value="C:fungal-type vacuole membrane"/>
    <property type="evidence" value="ECO:0007669"/>
    <property type="project" value="UniProtKB-ARBA"/>
</dbReference>
<dbReference type="InterPro" id="IPR017871">
    <property type="entry name" value="ABC_transporter-like_CS"/>
</dbReference>
<dbReference type="InterPro" id="IPR027417">
    <property type="entry name" value="P-loop_NTPase"/>
</dbReference>
<keyword evidence="2" id="KW-0813">Transport</keyword>
<dbReference type="GO" id="GO:0140359">
    <property type="term" value="F:ABC-type transporter activity"/>
    <property type="evidence" value="ECO:0007669"/>
    <property type="project" value="InterPro"/>
</dbReference>
<evidence type="ECO:0000313" key="14">
    <source>
        <dbReference type="Proteomes" id="UP000696485"/>
    </source>
</evidence>
<dbReference type="InterPro" id="IPR003593">
    <property type="entry name" value="AAA+_ATPase"/>
</dbReference>
<feature type="transmembrane region" description="Helical" evidence="10">
    <location>
        <begin position="99"/>
        <end position="118"/>
    </location>
</feature>
<dbReference type="PANTHER" id="PTHR24223:SF443">
    <property type="entry name" value="MULTIDRUG-RESISTANCE LIKE PROTEIN 1, ISOFORM I"/>
    <property type="match status" value="1"/>
</dbReference>
<dbReference type="GO" id="GO:0005524">
    <property type="term" value="F:ATP binding"/>
    <property type="evidence" value="ECO:0007669"/>
    <property type="project" value="UniProtKB-KW"/>
</dbReference>
<dbReference type="SUPFAM" id="SSF90123">
    <property type="entry name" value="ABC transporter transmembrane region"/>
    <property type="match status" value="2"/>
</dbReference>
<dbReference type="AlphaFoldDB" id="A0A9P5VGI4"/>
<dbReference type="FunFam" id="3.40.50.300:FF:000997">
    <property type="entry name" value="Multidrug resistance-associated protein 1"/>
    <property type="match status" value="1"/>
</dbReference>
<keyword evidence="5" id="KW-0547">Nucleotide-binding</keyword>
<feature type="transmembrane region" description="Helical" evidence="10">
    <location>
        <begin position="65"/>
        <end position="87"/>
    </location>
</feature>
<evidence type="ECO:0000256" key="3">
    <source>
        <dbReference type="ARBA" id="ARBA00022692"/>
    </source>
</evidence>
<comment type="caution">
    <text evidence="13">The sequence shown here is derived from an EMBL/GenBank/DDBJ whole genome shotgun (WGS) entry which is preliminary data.</text>
</comment>
<dbReference type="InterPro" id="IPR050173">
    <property type="entry name" value="ABC_transporter_C-like"/>
</dbReference>
<proteinExistence type="predicted"/>
<dbReference type="Proteomes" id="UP000696485">
    <property type="component" value="Unassembled WGS sequence"/>
</dbReference>
<keyword evidence="7 10" id="KW-1133">Transmembrane helix</keyword>
<feature type="compositionally biased region" description="Low complexity" evidence="9">
    <location>
        <begin position="447"/>
        <end position="459"/>
    </location>
</feature>
<dbReference type="SMART" id="SM00382">
    <property type="entry name" value="AAA"/>
    <property type="match status" value="2"/>
</dbReference>
<feature type="domain" description="ABC transporter" evidence="11">
    <location>
        <begin position="201"/>
        <end position="423"/>
    </location>
</feature>
<feature type="region of interest" description="Disordered" evidence="9">
    <location>
        <begin position="430"/>
        <end position="478"/>
    </location>
</feature>
<evidence type="ECO:0000259" key="12">
    <source>
        <dbReference type="PROSITE" id="PS50929"/>
    </source>
</evidence>
<feature type="domain" description="ABC transmembrane type-1" evidence="12">
    <location>
        <begin position="1"/>
        <end position="130"/>
    </location>
</feature>
<evidence type="ECO:0000256" key="9">
    <source>
        <dbReference type="SAM" id="MobiDB-lite"/>
    </source>
</evidence>
<dbReference type="Pfam" id="PF00664">
    <property type="entry name" value="ABC_membrane"/>
    <property type="match status" value="2"/>
</dbReference>
<dbReference type="FunFam" id="1.20.1560.10:FF:000013">
    <property type="entry name" value="ABC transporter C family member 2"/>
    <property type="match status" value="1"/>
</dbReference>
<dbReference type="GO" id="GO:0016887">
    <property type="term" value="F:ATP hydrolysis activity"/>
    <property type="evidence" value="ECO:0007669"/>
    <property type="project" value="InterPro"/>
</dbReference>
<sequence length="999" mass="110147">MASFLNKYQDEKLRWMDTRTRALTEILSSIKVVKLYGWEDAFREKIEALRIKELLAHKRFVTIRAVLAIVFSSVTLLMALATFSIYATIGGPGGTPGKMTAEVIFVGITLFGVLNRPLGRVTMMISQTIAVTVACRRIQNFLLLEEIDTTIVHRSERQAPSSGNSSSPPVMAVTIQKGIFAWEKPIRANTPAETTDESQPLLSRAASPIVSNPPTLSNIDLRISDGSLTAIVGRIGQGKSSLLSALMGDMYKLHGVVKIFGDIAYVPQQAWIVNATLKDNILFGQPFDQEKYDRIVFASGLAPDFAMLPAGDQTEIGERGINLSGGQKQRVSLARAAYQDADIYLLDDPLSAVDAHVDQHLWNYLIGPKGLLKAKTRLLVTHGVHHLEYVDQIVVFKEGTISETGQYQELLKAGGAFYQLIKEYSANVNSSPLDEEEGSIITEGDLSSGNSSSSASTISDKGDEDKKDGRKDKGNSGGELVAAEKLQNGKILYQCIQLPSSVHLRQAAHIGTNLWLRYWITETGNAENGDGRSVAFYLLGYAFFVFLFMTLDVSANYSVEVICGIRASRMLFQKLLNRILQMPMSFFDTTPLGRIINRLSSDIDAIDMQLPNEMNDLLRLLAMIAGTFFVIAYSTPAFLLMVPPMGFVYFLIQDHYIRCSASLKRLYSVSKSPLYQHFSESLAGISTIRVVRGLEAQFIQQNENRADTIVNRLNIYTLANRWLATRIEFLGNVTVLLASVLAVLNAASLDPTLSALALTYAINIVGHLTYLVRTVNEVQNLLVSVERVEEYASKPVEAPRVTGVSLPENWPQQGRVVFRNYSARYRQGLDLVVQNVSFAVEPAEKVGIVGRTGAGKSSLTLALFRIIEAADSYWALASDPAMEGKKVDFDVFQLGNAGGSIEIDGVDISTLGLRDLRQHLAIIPQDPTLFAGTVRENLDPFNEVSDADLWEALERAHLKRHISSLPGRLSYEVAQNGENFSVGQRSLICLARALLRKTK</sequence>
<name>A0A9P5VGI4_9FUNG</name>
<feature type="compositionally biased region" description="Basic and acidic residues" evidence="9">
    <location>
        <begin position="460"/>
        <end position="474"/>
    </location>
</feature>
<dbReference type="PROSITE" id="PS00211">
    <property type="entry name" value="ABC_TRANSPORTER_1"/>
    <property type="match status" value="1"/>
</dbReference>
<dbReference type="PROSITE" id="PS50893">
    <property type="entry name" value="ABC_TRANSPORTER_2"/>
    <property type="match status" value="1"/>
</dbReference>
<evidence type="ECO:0000256" key="1">
    <source>
        <dbReference type="ARBA" id="ARBA00004128"/>
    </source>
</evidence>
<evidence type="ECO:0000256" key="6">
    <source>
        <dbReference type="ARBA" id="ARBA00022840"/>
    </source>
</evidence>
<organism evidence="13 14">
    <name type="scientific">Podila minutissima</name>
    <dbReference type="NCBI Taxonomy" id="64525"/>
    <lineage>
        <taxon>Eukaryota</taxon>
        <taxon>Fungi</taxon>
        <taxon>Fungi incertae sedis</taxon>
        <taxon>Mucoromycota</taxon>
        <taxon>Mortierellomycotina</taxon>
        <taxon>Mortierellomycetes</taxon>
        <taxon>Mortierellales</taxon>
        <taxon>Mortierellaceae</taxon>
        <taxon>Podila</taxon>
    </lineage>
</organism>
<dbReference type="InterPro" id="IPR036640">
    <property type="entry name" value="ABC1_TM_sf"/>
</dbReference>
<gene>
    <name evidence="13" type="primary">ABCC2_1</name>
    <name evidence="13" type="ORF">BG006_002948</name>
</gene>
<feature type="transmembrane region" description="Helical" evidence="10">
    <location>
        <begin position="534"/>
        <end position="551"/>
    </location>
</feature>
<protein>
    <submittedName>
        <fullName evidence="13">Canalicular multispecific organic anion transporter 1</fullName>
    </submittedName>
</protein>
<dbReference type="InterPro" id="IPR003439">
    <property type="entry name" value="ABC_transporter-like_ATP-bd"/>
</dbReference>
<reference evidence="13" key="1">
    <citation type="journal article" date="2020" name="Fungal Divers.">
        <title>Resolving the Mortierellaceae phylogeny through synthesis of multi-gene phylogenetics and phylogenomics.</title>
        <authorList>
            <person name="Vandepol N."/>
            <person name="Liber J."/>
            <person name="Desiro A."/>
            <person name="Na H."/>
            <person name="Kennedy M."/>
            <person name="Barry K."/>
            <person name="Grigoriev I.V."/>
            <person name="Miller A.N."/>
            <person name="O'Donnell K."/>
            <person name="Stajich J.E."/>
            <person name="Bonito G."/>
        </authorList>
    </citation>
    <scope>NUCLEOTIDE SEQUENCE</scope>
    <source>
        <strain evidence="13">NVP1</strain>
    </source>
</reference>
<feature type="transmembrane region" description="Helical" evidence="10">
    <location>
        <begin position="620"/>
        <end position="652"/>
    </location>
</feature>
<dbReference type="Gene3D" id="3.40.50.300">
    <property type="entry name" value="P-loop containing nucleotide triphosphate hydrolases"/>
    <property type="match status" value="2"/>
</dbReference>
<evidence type="ECO:0000256" key="4">
    <source>
        <dbReference type="ARBA" id="ARBA00022737"/>
    </source>
</evidence>
<dbReference type="CDD" id="cd03250">
    <property type="entry name" value="ABCC_MRP_domain1"/>
    <property type="match status" value="1"/>
</dbReference>
<evidence type="ECO:0000256" key="5">
    <source>
        <dbReference type="ARBA" id="ARBA00022741"/>
    </source>
</evidence>
<evidence type="ECO:0000256" key="10">
    <source>
        <dbReference type="SAM" id="Phobius"/>
    </source>
</evidence>
<evidence type="ECO:0000256" key="7">
    <source>
        <dbReference type="ARBA" id="ARBA00022989"/>
    </source>
</evidence>
<keyword evidence="6" id="KW-0067">ATP-binding</keyword>
<comment type="subcellular location">
    <subcellularLocation>
        <location evidence="1">Vacuole membrane</location>
        <topology evidence="1">Multi-pass membrane protein</topology>
    </subcellularLocation>
</comment>
<evidence type="ECO:0000256" key="8">
    <source>
        <dbReference type="ARBA" id="ARBA00023136"/>
    </source>
</evidence>
<dbReference type="PANTHER" id="PTHR24223">
    <property type="entry name" value="ATP-BINDING CASSETTE SUB-FAMILY C"/>
    <property type="match status" value="1"/>
</dbReference>